<dbReference type="SMART" id="SM00634">
    <property type="entry name" value="BID_1"/>
    <property type="match status" value="4"/>
</dbReference>
<accession>A0ABQ1RNI6</accession>
<keyword evidence="2" id="KW-0732">Signal</keyword>
<comment type="caution">
    <text evidence="4">The sequence shown here is derived from an EMBL/GenBank/DDBJ whole genome shotgun (WGS) entry which is preliminary data.</text>
</comment>
<keyword evidence="5" id="KW-1185">Reference proteome</keyword>
<dbReference type="SUPFAM" id="SSF49373">
    <property type="entry name" value="Invasin/intimin cell-adhesion fragments"/>
    <property type="match status" value="5"/>
</dbReference>
<organism evidence="4 5">
    <name type="scientific">Lacimicrobium alkaliphilum</name>
    <dbReference type="NCBI Taxonomy" id="1526571"/>
    <lineage>
        <taxon>Bacteria</taxon>
        <taxon>Pseudomonadati</taxon>
        <taxon>Pseudomonadota</taxon>
        <taxon>Gammaproteobacteria</taxon>
        <taxon>Alteromonadales</taxon>
        <taxon>Alteromonadaceae</taxon>
        <taxon>Lacimicrobium</taxon>
    </lineage>
</organism>
<feature type="domain" description="Big-1" evidence="3">
    <location>
        <begin position="254"/>
        <end position="356"/>
    </location>
</feature>
<feature type="signal peptide" evidence="2">
    <location>
        <begin position="1"/>
        <end position="21"/>
    </location>
</feature>
<dbReference type="Proteomes" id="UP000614272">
    <property type="component" value="Unassembled WGS sequence"/>
</dbReference>
<dbReference type="PROSITE" id="PS51257">
    <property type="entry name" value="PROKAR_LIPOPROTEIN"/>
    <property type="match status" value="1"/>
</dbReference>
<name>A0ABQ1RNI6_9ALTE</name>
<proteinExistence type="inferred from homology"/>
<dbReference type="InterPro" id="IPR008964">
    <property type="entry name" value="Invasin/intimin_cell_adhesion"/>
</dbReference>
<evidence type="ECO:0000256" key="1">
    <source>
        <dbReference type="ARBA" id="ARBA00010116"/>
    </source>
</evidence>
<dbReference type="Pfam" id="PF02369">
    <property type="entry name" value="Big_1"/>
    <property type="match status" value="1"/>
</dbReference>
<evidence type="ECO:0000313" key="5">
    <source>
        <dbReference type="Proteomes" id="UP000614272"/>
    </source>
</evidence>
<dbReference type="InterPro" id="IPR003344">
    <property type="entry name" value="Big_1_dom"/>
</dbReference>
<reference evidence="5" key="1">
    <citation type="journal article" date="2019" name="Int. J. Syst. Evol. Microbiol.">
        <title>The Global Catalogue of Microorganisms (GCM) 10K type strain sequencing project: providing services to taxonomists for standard genome sequencing and annotation.</title>
        <authorList>
            <consortium name="The Broad Institute Genomics Platform"/>
            <consortium name="The Broad Institute Genome Sequencing Center for Infectious Disease"/>
            <person name="Wu L."/>
            <person name="Ma J."/>
        </authorList>
    </citation>
    <scope>NUCLEOTIDE SEQUENCE [LARGE SCALE GENOMIC DNA]</scope>
    <source>
        <strain evidence="5">CGMCC 1.12923</strain>
    </source>
</reference>
<evidence type="ECO:0000313" key="4">
    <source>
        <dbReference type="EMBL" id="GGD74248.1"/>
    </source>
</evidence>
<dbReference type="InterPro" id="IPR013783">
    <property type="entry name" value="Ig-like_fold"/>
</dbReference>
<evidence type="ECO:0000256" key="2">
    <source>
        <dbReference type="SAM" id="SignalP"/>
    </source>
</evidence>
<gene>
    <name evidence="4" type="ORF">GCM10011357_31610</name>
</gene>
<protein>
    <recommendedName>
        <fullName evidence="3">Big-1 domain-containing protein</fullName>
    </recommendedName>
</protein>
<dbReference type="RefSeq" id="WP_143452310.1">
    <property type="nucleotide sequence ID" value="NZ_BMGJ01000015.1"/>
</dbReference>
<dbReference type="Gene3D" id="2.60.40.10">
    <property type="entry name" value="Immunoglobulins"/>
    <property type="match status" value="5"/>
</dbReference>
<dbReference type="EMBL" id="BMGJ01000015">
    <property type="protein sequence ID" value="GGD74248.1"/>
    <property type="molecule type" value="Genomic_DNA"/>
</dbReference>
<sequence length="774" mass="79899">MRSTLRATLAGLLSLAMIACGGGGSVSRDDSGGGGGSDQTGTITISFEVVDGSGNVVDTNEQQLSASEPWVINATVQEDSSVVPGELVTFILPAAGYATLSPSSGTATTNNDGVASIEVRAGDVGGGFSVVATTSDSDEFVLNLTSAGDGNQSTTDVAKLSVFASTTQLPSSGSDEVEIIVLAQDDANALLEDVQVSFSASSGQLSQRTITTGADGTARNILKTLNEPENRDILVTARAGGITRELTVNVIGTEVKLNAPSSVILDDSASVTVIVADSDGKGIPNQPVTLTSDNGNVLLYKDKELSDENPPVTDPTGQLSITFKAQNSGIDVITANALNISGSVNISVQQDEFSFTQSPQSDVELGENAPLTITWLREGVPFVGGSVSLNTTRGSLSATQGVTDANGQISVTISSANAGPASVYAKGEDGAGSAVNSRTDMEFVATEVDNVIVDASPKSIGPDGQKSTITAVLRDPQGNLVKGKTINFTLDDVTGGSIDPAVAVTDSKGLASTVYTSNTVTTGQDAVVVTATEQQSNIAASTSITVGNRAQFISLGTGNTIQEPDETSYLKVFTVFVTDVDSNPVSGAELTVTGTPVKYTELLDPNAGPGDDNFGVRRAAFNKGYWVAFPNADNFEYWVPEFTQGCANEDVDSDGLLDPNEDTNGDTELSPGNIISIDGNVTTDENGQALIELRYPQTYAAWVTVKISVSTGVSGSESTTSQFYRLGASNSDLVIENSRPNTNPFGDGLNLVEDPDNPGTLIDDGTGRTCTNTL</sequence>
<dbReference type="PROSITE" id="PS51127">
    <property type="entry name" value="BIG1"/>
    <property type="match status" value="1"/>
</dbReference>
<evidence type="ECO:0000259" key="3">
    <source>
        <dbReference type="PROSITE" id="PS51127"/>
    </source>
</evidence>
<comment type="similarity">
    <text evidence="1">Belongs to the intimin/invasin family.</text>
</comment>
<feature type="chain" id="PRO_5045353962" description="Big-1 domain-containing protein" evidence="2">
    <location>
        <begin position="22"/>
        <end position="774"/>
    </location>
</feature>